<dbReference type="PANTHER" id="PTHR33744">
    <property type="entry name" value="CARBOHYDRATE DIACID REGULATOR"/>
    <property type="match status" value="1"/>
</dbReference>
<evidence type="ECO:0000256" key="1">
    <source>
        <dbReference type="SAM" id="MobiDB-lite"/>
    </source>
</evidence>
<keyword evidence="4" id="KW-1185">Reference proteome</keyword>
<gene>
    <name evidence="3" type="ORF">GCM10010406_37720</name>
</gene>
<dbReference type="EMBL" id="BAAATA010000023">
    <property type="protein sequence ID" value="GAA2497649.1"/>
    <property type="molecule type" value="Genomic_DNA"/>
</dbReference>
<name>A0ABN3M8I0_9ACTN</name>
<evidence type="ECO:0000313" key="3">
    <source>
        <dbReference type="EMBL" id="GAA2497649.1"/>
    </source>
</evidence>
<proteinExistence type="predicted"/>
<sequence>MRGDYQDLVEEAAALLGAPATLEDRDFTLLAFGAHEGEPDPVRARSILSRRSTAEVRAWFEQFGIGRATGPVRTPPDPRTGVLGRLCLPARHGGVTYGYLWLLDQGPSESSRWDQELLRRGMEIAARAGALMAEEAHAGSELGRELGRLTCGGEQERAEAAEALGAALGVFGDVPYAVAVVRTDGPDAGAWAANAPVGVRSLPGRVAVRTAPGSVELLVPLRSADTAPAAAAARKVAELFRDRSRGTAGAPGRAGPPAREAAPDARTGAGTGPPAGVSTAHTDPGSAREALRQARAAAGACAADPALGPVARWEDIGPFRLLSALPADAAHDPAVAPLLAPAHAALARTAEVYLDLAGHAQHAAAALSIHRQTLYYRLSRVEQLTGLDLARGEDRLLLHMVLKAVRLRKGP</sequence>
<accession>A0ABN3M8I0</accession>
<evidence type="ECO:0000313" key="4">
    <source>
        <dbReference type="Proteomes" id="UP001501358"/>
    </source>
</evidence>
<reference evidence="3 4" key="1">
    <citation type="journal article" date="2019" name="Int. J. Syst. Evol. Microbiol.">
        <title>The Global Catalogue of Microorganisms (GCM) 10K type strain sequencing project: providing services to taxonomists for standard genome sequencing and annotation.</title>
        <authorList>
            <consortium name="The Broad Institute Genomics Platform"/>
            <consortium name="The Broad Institute Genome Sequencing Center for Infectious Disease"/>
            <person name="Wu L."/>
            <person name="Ma J."/>
        </authorList>
    </citation>
    <scope>NUCLEOTIDE SEQUENCE [LARGE SCALE GENOMIC DNA]</scope>
    <source>
        <strain evidence="3 4">JCM 6307</strain>
    </source>
</reference>
<dbReference type="Pfam" id="PF13556">
    <property type="entry name" value="HTH_30"/>
    <property type="match status" value="1"/>
</dbReference>
<dbReference type="RefSeq" id="WP_344384363.1">
    <property type="nucleotide sequence ID" value="NZ_BAAATA010000023.1"/>
</dbReference>
<dbReference type="Proteomes" id="UP001501358">
    <property type="component" value="Unassembled WGS sequence"/>
</dbReference>
<dbReference type="Gene3D" id="1.10.10.2840">
    <property type="entry name" value="PucR C-terminal helix-turn-helix domain"/>
    <property type="match status" value="1"/>
</dbReference>
<comment type="caution">
    <text evidence="3">The sequence shown here is derived from an EMBL/GenBank/DDBJ whole genome shotgun (WGS) entry which is preliminary data.</text>
</comment>
<feature type="compositionally biased region" description="Low complexity" evidence="1">
    <location>
        <begin position="246"/>
        <end position="280"/>
    </location>
</feature>
<organism evidence="3 4">
    <name type="scientific">Streptomyces thermolineatus</name>
    <dbReference type="NCBI Taxonomy" id="44033"/>
    <lineage>
        <taxon>Bacteria</taxon>
        <taxon>Bacillati</taxon>
        <taxon>Actinomycetota</taxon>
        <taxon>Actinomycetes</taxon>
        <taxon>Kitasatosporales</taxon>
        <taxon>Streptomycetaceae</taxon>
        <taxon>Streptomyces</taxon>
    </lineage>
</organism>
<protein>
    <submittedName>
        <fullName evidence="3">Helix-turn-helix domain-containing protein</fullName>
    </submittedName>
</protein>
<dbReference type="PANTHER" id="PTHR33744:SF17">
    <property type="entry name" value="CONSERVED PROTEIN"/>
    <property type="match status" value="1"/>
</dbReference>
<dbReference type="InterPro" id="IPR025736">
    <property type="entry name" value="PucR_C-HTH_dom"/>
</dbReference>
<dbReference type="InterPro" id="IPR051448">
    <property type="entry name" value="CdaR-like_regulators"/>
</dbReference>
<evidence type="ECO:0000259" key="2">
    <source>
        <dbReference type="Pfam" id="PF13556"/>
    </source>
</evidence>
<feature type="region of interest" description="Disordered" evidence="1">
    <location>
        <begin position="242"/>
        <end position="292"/>
    </location>
</feature>
<dbReference type="InterPro" id="IPR042070">
    <property type="entry name" value="PucR_C-HTH_sf"/>
</dbReference>
<feature type="domain" description="PucR C-terminal helix-turn-helix" evidence="2">
    <location>
        <begin position="346"/>
        <end position="404"/>
    </location>
</feature>